<accession>A0A645FGI3</accession>
<protein>
    <submittedName>
        <fullName evidence="1">Uncharacterized protein</fullName>
    </submittedName>
</protein>
<sequence>MRGFFYCQIIGEKEKMKEGRQLTPREIKKGCNELPGGKKRHRGWKEKYLPNKSAVPETVILIMGETGAVADQELKENLEAKQAAKQLDLSTLTAAELAMLPPKVLIAAMMNL</sequence>
<proteinExistence type="predicted"/>
<dbReference type="AlphaFoldDB" id="A0A645FGI3"/>
<comment type="caution">
    <text evidence="1">The sequence shown here is derived from an EMBL/GenBank/DDBJ whole genome shotgun (WGS) entry which is preliminary data.</text>
</comment>
<dbReference type="EMBL" id="VSSQ01059992">
    <property type="protein sequence ID" value="MPN13498.1"/>
    <property type="molecule type" value="Genomic_DNA"/>
</dbReference>
<organism evidence="1">
    <name type="scientific">bioreactor metagenome</name>
    <dbReference type="NCBI Taxonomy" id="1076179"/>
    <lineage>
        <taxon>unclassified sequences</taxon>
        <taxon>metagenomes</taxon>
        <taxon>ecological metagenomes</taxon>
    </lineage>
</organism>
<name>A0A645FGI3_9ZZZZ</name>
<gene>
    <name evidence="1" type="ORF">SDC9_160819</name>
</gene>
<evidence type="ECO:0000313" key="1">
    <source>
        <dbReference type="EMBL" id="MPN13498.1"/>
    </source>
</evidence>
<reference evidence="1" key="1">
    <citation type="submission" date="2019-08" db="EMBL/GenBank/DDBJ databases">
        <authorList>
            <person name="Kucharzyk K."/>
            <person name="Murdoch R.W."/>
            <person name="Higgins S."/>
            <person name="Loffler F."/>
        </authorList>
    </citation>
    <scope>NUCLEOTIDE SEQUENCE</scope>
</reference>